<feature type="non-terminal residue" evidence="1">
    <location>
        <position position="1"/>
    </location>
</feature>
<sequence>VRLSLATKLETPVYSTGPCWAALGVALAAVKPSHTICCRIDRLSVLGGHAWH</sequence>
<organism evidence="1">
    <name type="scientific">marine metagenome</name>
    <dbReference type="NCBI Taxonomy" id="408172"/>
    <lineage>
        <taxon>unclassified sequences</taxon>
        <taxon>metagenomes</taxon>
        <taxon>ecological metagenomes</taxon>
    </lineage>
</organism>
<dbReference type="AlphaFoldDB" id="A0A382XC50"/>
<proteinExistence type="predicted"/>
<gene>
    <name evidence="1" type="ORF">METZ01_LOCUS420782</name>
</gene>
<accession>A0A382XC50</accession>
<evidence type="ECO:0000313" key="1">
    <source>
        <dbReference type="EMBL" id="SVD67928.1"/>
    </source>
</evidence>
<name>A0A382XC50_9ZZZZ</name>
<reference evidence="1" key="1">
    <citation type="submission" date="2018-05" db="EMBL/GenBank/DDBJ databases">
        <authorList>
            <person name="Lanie J.A."/>
            <person name="Ng W.-L."/>
            <person name="Kazmierczak K.M."/>
            <person name="Andrzejewski T.M."/>
            <person name="Davidsen T.M."/>
            <person name="Wayne K.J."/>
            <person name="Tettelin H."/>
            <person name="Glass J.I."/>
            <person name="Rusch D."/>
            <person name="Podicherti R."/>
            <person name="Tsui H.-C.T."/>
            <person name="Winkler M.E."/>
        </authorList>
    </citation>
    <scope>NUCLEOTIDE SEQUENCE</scope>
</reference>
<protein>
    <submittedName>
        <fullName evidence="1">Uncharacterized protein</fullName>
    </submittedName>
</protein>
<dbReference type="EMBL" id="UINC01166139">
    <property type="protein sequence ID" value="SVD67928.1"/>
    <property type="molecule type" value="Genomic_DNA"/>
</dbReference>